<dbReference type="PANTHER" id="PTHR43133:SF8">
    <property type="entry name" value="RNA POLYMERASE SIGMA FACTOR HI_1459-RELATED"/>
    <property type="match status" value="1"/>
</dbReference>
<feature type="domain" description="RNA polymerase sigma factor 70 region 4 type 2" evidence="6">
    <location>
        <begin position="140"/>
        <end position="192"/>
    </location>
</feature>
<dbReference type="InterPro" id="IPR014284">
    <property type="entry name" value="RNA_pol_sigma-70_dom"/>
</dbReference>
<dbReference type="SUPFAM" id="SSF88946">
    <property type="entry name" value="Sigma2 domain of RNA polymerase sigma factors"/>
    <property type="match status" value="1"/>
</dbReference>
<keyword evidence="3" id="KW-0731">Sigma factor</keyword>
<gene>
    <name evidence="7" type="ORF">FRUB_10485</name>
</gene>
<dbReference type="NCBIfam" id="TIGR02937">
    <property type="entry name" value="sigma70-ECF"/>
    <property type="match status" value="1"/>
</dbReference>
<evidence type="ECO:0000256" key="2">
    <source>
        <dbReference type="ARBA" id="ARBA00023015"/>
    </source>
</evidence>
<keyword evidence="8" id="KW-1185">Reference proteome</keyword>
<dbReference type="InterPro" id="IPR036388">
    <property type="entry name" value="WH-like_DNA-bd_sf"/>
</dbReference>
<evidence type="ECO:0000256" key="4">
    <source>
        <dbReference type="ARBA" id="ARBA00023125"/>
    </source>
</evidence>
<evidence type="ECO:0000313" key="8">
    <source>
        <dbReference type="Proteomes" id="UP000214646"/>
    </source>
</evidence>
<dbReference type="PANTHER" id="PTHR43133">
    <property type="entry name" value="RNA POLYMERASE ECF-TYPE SIGMA FACTO"/>
    <property type="match status" value="1"/>
</dbReference>
<dbReference type="InterPro" id="IPR039425">
    <property type="entry name" value="RNA_pol_sigma-70-like"/>
</dbReference>
<organism evidence="7 8">
    <name type="scientific">Fimbriiglobus ruber</name>
    <dbReference type="NCBI Taxonomy" id="1908690"/>
    <lineage>
        <taxon>Bacteria</taxon>
        <taxon>Pseudomonadati</taxon>
        <taxon>Planctomycetota</taxon>
        <taxon>Planctomycetia</taxon>
        <taxon>Gemmatales</taxon>
        <taxon>Gemmataceae</taxon>
        <taxon>Fimbriiglobus</taxon>
    </lineage>
</organism>
<name>A0A225D4E4_9BACT</name>
<dbReference type="GO" id="GO:0006352">
    <property type="term" value="P:DNA-templated transcription initiation"/>
    <property type="evidence" value="ECO:0007669"/>
    <property type="project" value="InterPro"/>
</dbReference>
<protein>
    <submittedName>
        <fullName evidence="7">RNA polymerase sigma-54 factor RpoN</fullName>
    </submittedName>
</protein>
<accession>A0A225D4E4</accession>
<evidence type="ECO:0000259" key="6">
    <source>
        <dbReference type="Pfam" id="PF08281"/>
    </source>
</evidence>
<dbReference type="EMBL" id="NIDE01000020">
    <property type="protein sequence ID" value="OWK34514.1"/>
    <property type="molecule type" value="Genomic_DNA"/>
</dbReference>
<dbReference type="Gene3D" id="1.10.1740.10">
    <property type="match status" value="1"/>
</dbReference>
<keyword evidence="5" id="KW-0804">Transcription</keyword>
<dbReference type="InterPro" id="IPR013325">
    <property type="entry name" value="RNA_pol_sigma_r2"/>
</dbReference>
<comment type="similarity">
    <text evidence="1">Belongs to the sigma-70 factor family. ECF subfamily.</text>
</comment>
<dbReference type="Proteomes" id="UP000214646">
    <property type="component" value="Unassembled WGS sequence"/>
</dbReference>
<evidence type="ECO:0000256" key="1">
    <source>
        <dbReference type="ARBA" id="ARBA00010641"/>
    </source>
</evidence>
<dbReference type="SUPFAM" id="SSF88659">
    <property type="entry name" value="Sigma3 and sigma4 domains of RNA polymerase sigma factors"/>
    <property type="match status" value="1"/>
</dbReference>
<keyword evidence="4" id="KW-0238">DNA-binding</keyword>
<dbReference type="GO" id="GO:0016987">
    <property type="term" value="F:sigma factor activity"/>
    <property type="evidence" value="ECO:0007669"/>
    <property type="project" value="UniProtKB-KW"/>
</dbReference>
<dbReference type="Pfam" id="PF08281">
    <property type="entry name" value="Sigma70_r4_2"/>
    <property type="match status" value="1"/>
</dbReference>
<dbReference type="AlphaFoldDB" id="A0A225D4E4"/>
<dbReference type="InterPro" id="IPR013324">
    <property type="entry name" value="RNA_pol_sigma_r3/r4-like"/>
</dbReference>
<keyword evidence="2" id="KW-0805">Transcription regulation</keyword>
<dbReference type="InterPro" id="IPR013249">
    <property type="entry name" value="RNA_pol_sigma70_r4_t2"/>
</dbReference>
<evidence type="ECO:0000256" key="3">
    <source>
        <dbReference type="ARBA" id="ARBA00023082"/>
    </source>
</evidence>
<comment type="caution">
    <text evidence="7">The sequence shown here is derived from an EMBL/GenBank/DDBJ whole genome shotgun (WGS) entry which is preliminary data.</text>
</comment>
<evidence type="ECO:0000313" key="7">
    <source>
        <dbReference type="EMBL" id="OWK34514.1"/>
    </source>
</evidence>
<dbReference type="GO" id="GO:0003677">
    <property type="term" value="F:DNA binding"/>
    <property type="evidence" value="ECO:0007669"/>
    <property type="project" value="UniProtKB-KW"/>
</dbReference>
<dbReference type="Gene3D" id="1.10.10.10">
    <property type="entry name" value="Winged helix-like DNA-binding domain superfamily/Winged helix DNA-binding domain"/>
    <property type="match status" value="1"/>
</dbReference>
<sequence>MTDEEHDPLIDRVRRHDAVALASFLERRKPALFAFVTNRLGSTLRGKLEPADVLQELAVKAIRELPQTDLTGRDPFGWLCHLAEQCIVDDHRHFAAGKRAAEREVPGNVPVGEGSQDLVALLAASMTTPTQAVVRNERQQRLLDVLATFPAEHREALRLRYVDGLPTKDVAARLKKSDVATRVLLTRLVQKLQELLGPGEES</sequence>
<dbReference type="RefSeq" id="WP_202974206.1">
    <property type="nucleotide sequence ID" value="NZ_NIDE01000020.1"/>
</dbReference>
<reference evidence="8" key="1">
    <citation type="submission" date="2017-06" db="EMBL/GenBank/DDBJ databases">
        <title>Genome analysis of Fimbriiglobus ruber SP5, the first member of the order Planctomycetales with confirmed chitinolytic capability.</title>
        <authorList>
            <person name="Ravin N.V."/>
            <person name="Rakitin A.L."/>
            <person name="Ivanova A.A."/>
            <person name="Beletsky A.V."/>
            <person name="Kulichevskaya I.S."/>
            <person name="Mardanov A.V."/>
            <person name="Dedysh S.N."/>
        </authorList>
    </citation>
    <scope>NUCLEOTIDE SEQUENCE [LARGE SCALE GENOMIC DNA]</scope>
    <source>
        <strain evidence="8">SP5</strain>
    </source>
</reference>
<proteinExistence type="inferred from homology"/>
<evidence type="ECO:0000256" key="5">
    <source>
        <dbReference type="ARBA" id="ARBA00023163"/>
    </source>
</evidence>